<keyword evidence="2" id="KW-1133">Transmembrane helix</keyword>
<sequence>MGAGERGRRGGGRRRRRRRARAARTRHRRVQHHRHHNRRRTGHAGRVFNVGPQGQIIPGGQQCSFCVLILVFMILFIIIGGILTAVGCGGGSRLDLCVAGPIILAIGLLGLLAGIAWRKKRQNSVPENATNEPYVTNTTSNNITFSAVDLEAGHGMFNTPPLPLRSQTVSYHVEQPSAPPFIGTTDIHSITNLPPPSYDSVTQQQLIFPPYITQPTPSSLSHQGNMGNDATAGPSESNPTAGSPPPPSYDDATCVNTERYNMPSQQGTNL</sequence>
<feature type="compositionally biased region" description="Polar residues" evidence="1">
    <location>
        <begin position="254"/>
        <end position="270"/>
    </location>
</feature>
<keyword evidence="2" id="KW-0812">Transmembrane</keyword>
<comment type="caution">
    <text evidence="3">The sequence shown here is derived from an EMBL/GenBank/DDBJ whole genome shotgun (WGS) entry which is preliminary data.</text>
</comment>
<keyword evidence="4" id="KW-1185">Reference proteome</keyword>
<reference evidence="3" key="1">
    <citation type="submission" date="2022-03" db="EMBL/GenBank/DDBJ databases">
        <authorList>
            <person name="Martin C."/>
        </authorList>
    </citation>
    <scope>NUCLEOTIDE SEQUENCE</scope>
</reference>
<feature type="region of interest" description="Disordered" evidence="1">
    <location>
        <begin position="211"/>
        <end position="270"/>
    </location>
</feature>
<name>A0A8J1UQH5_OWEFU</name>
<proteinExistence type="predicted"/>
<accession>A0A8J1UQH5</accession>
<feature type="transmembrane region" description="Helical" evidence="2">
    <location>
        <begin position="65"/>
        <end position="86"/>
    </location>
</feature>
<organism evidence="3 4">
    <name type="scientific">Owenia fusiformis</name>
    <name type="common">Polychaete worm</name>
    <dbReference type="NCBI Taxonomy" id="6347"/>
    <lineage>
        <taxon>Eukaryota</taxon>
        <taxon>Metazoa</taxon>
        <taxon>Spiralia</taxon>
        <taxon>Lophotrochozoa</taxon>
        <taxon>Annelida</taxon>
        <taxon>Polychaeta</taxon>
        <taxon>Sedentaria</taxon>
        <taxon>Canalipalpata</taxon>
        <taxon>Sabellida</taxon>
        <taxon>Oweniida</taxon>
        <taxon>Oweniidae</taxon>
        <taxon>Owenia</taxon>
    </lineage>
</organism>
<feature type="compositionally biased region" description="Polar residues" evidence="1">
    <location>
        <begin position="213"/>
        <end position="241"/>
    </location>
</feature>
<dbReference type="EMBL" id="CAIIXF020000009">
    <property type="protein sequence ID" value="CAH1793730.1"/>
    <property type="molecule type" value="Genomic_DNA"/>
</dbReference>
<dbReference type="Proteomes" id="UP000749559">
    <property type="component" value="Unassembled WGS sequence"/>
</dbReference>
<feature type="compositionally biased region" description="Basic residues" evidence="1">
    <location>
        <begin position="9"/>
        <end position="43"/>
    </location>
</feature>
<evidence type="ECO:0000313" key="3">
    <source>
        <dbReference type="EMBL" id="CAH1793730.1"/>
    </source>
</evidence>
<dbReference type="AlphaFoldDB" id="A0A8J1UQH5"/>
<evidence type="ECO:0000313" key="4">
    <source>
        <dbReference type="Proteomes" id="UP000749559"/>
    </source>
</evidence>
<evidence type="ECO:0000256" key="2">
    <source>
        <dbReference type="SAM" id="Phobius"/>
    </source>
</evidence>
<gene>
    <name evidence="3" type="ORF">OFUS_LOCUS18543</name>
</gene>
<feature type="region of interest" description="Disordered" evidence="1">
    <location>
        <begin position="1"/>
        <end position="46"/>
    </location>
</feature>
<keyword evidence="2" id="KW-0472">Membrane</keyword>
<protein>
    <submittedName>
        <fullName evidence="3">Uncharacterized protein</fullName>
    </submittedName>
</protein>
<evidence type="ECO:0000256" key="1">
    <source>
        <dbReference type="SAM" id="MobiDB-lite"/>
    </source>
</evidence>
<feature type="transmembrane region" description="Helical" evidence="2">
    <location>
        <begin position="98"/>
        <end position="117"/>
    </location>
</feature>